<dbReference type="Proteomes" id="UP000238326">
    <property type="component" value="Unassembled WGS sequence"/>
</dbReference>
<accession>A0A2S9K9W0</accession>
<dbReference type="InterPro" id="IPR021104">
    <property type="entry name" value="KfrA_DNA-bd_N"/>
</dbReference>
<dbReference type="Pfam" id="PF11740">
    <property type="entry name" value="KfrA_N"/>
    <property type="match status" value="1"/>
</dbReference>
<organism evidence="2 3">
    <name type="scientific">Malikia spinosa</name>
    <dbReference type="NCBI Taxonomy" id="86180"/>
    <lineage>
        <taxon>Bacteria</taxon>
        <taxon>Pseudomonadati</taxon>
        <taxon>Pseudomonadota</taxon>
        <taxon>Betaproteobacteria</taxon>
        <taxon>Burkholderiales</taxon>
        <taxon>Comamonadaceae</taxon>
        <taxon>Malikia</taxon>
    </lineage>
</organism>
<evidence type="ECO:0000313" key="2">
    <source>
        <dbReference type="EMBL" id="PRD67253.1"/>
    </source>
</evidence>
<feature type="non-terminal residue" evidence="2">
    <location>
        <position position="48"/>
    </location>
</feature>
<dbReference type="RefSeq" id="WP_170067414.1">
    <property type="nucleotide sequence ID" value="NZ_PVLR01000090.1"/>
</dbReference>
<evidence type="ECO:0000313" key="3">
    <source>
        <dbReference type="Proteomes" id="UP000238326"/>
    </source>
</evidence>
<reference evidence="2 3" key="1">
    <citation type="submission" date="2018-03" db="EMBL/GenBank/DDBJ databases">
        <title>Comparative genomics illustrates the genes involved in a hyperalkaliphilic mechanisms of Serpentinomonas isolated from highly-alkaline calcium-rich serpentinized springs.</title>
        <authorList>
            <person name="Suzuki S."/>
            <person name="Ishii S."/>
            <person name="Walworth N."/>
            <person name="Bird L."/>
            <person name="Kuenen J.G."/>
            <person name="Nealson K.H."/>
        </authorList>
    </citation>
    <scope>NUCLEOTIDE SEQUENCE [LARGE SCALE GENOMIC DNA]</scope>
    <source>
        <strain evidence="2 3">83</strain>
    </source>
</reference>
<keyword evidence="3" id="KW-1185">Reference proteome</keyword>
<name>A0A2S9K9W0_9BURK</name>
<dbReference type="AlphaFoldDB" id="A0A2S9K9W0"/>
<comment type="caution">
    <text evidence="2">The sequence shown here is derived from an EMBL/GenBank/DDBJ whole genome shotgun (WGS) entry which is preliminary data.</text>
</comment>
<sequence>MARAGIQFEQVAAVADTLMGEGQLPTIRAVRERLGDTGSPNTIHKHLT</sequence>
<protein>
    <recommendedName>
        <fullName evidence="1">KfrA N-terminal DNA-binding domain-containing protein</fullName>
    </recommendedName>
</protein>
<proteinExistence type="predicted"/>
<gene>
    <name evidence="2" type="ORF">C6P61_17445</name>
</gene>
<dbReference type="EMBL" id="PVLR01000090">
    <property type="protein sequence ID" value="PRD67253.1"/>
    <property type="molecule type" value="Genomic_DNA"/>
</dbReference>
<feature type="domain" description="KfrA N-terminal DNA-binding" evidence="1">
    <location>
        <begin position="8"/>
        <end position="47"/>
    </location>
</feature>
<evidence type="ECO:0000259" key="1">
    <source>
        <dbReference type="Pfam" id="PF11740"/>
    </source>
</evidence>